<dbReference type="GO" id="GO:0005524">
    <property type="term" value="F:ATP binding"/>
    <property type="evidence" value="ECO:0007669"/>
    <property type="project" value="UniProtKB-KW"/>
</dbReference>
<evidence type="ECO:0000313" key="6">
    <source>
        <dbReference type="EMBL" id="KID57482.1"/>
    </source>
</evidence>
<dbReference type="InterPro" id="IPR027417">
    <property type="entry name" value="P-loop_NTPase"/>
</dbReference>
<dbReference type="SUPFAM" id="SSF52540">
    <property type="entry name" value="P-loop containing nucleoside triphosphate hydrolases"/>
    <property type="match status" value="1"/>
</dbReference>
<dbReference type="EMBL" id="JWIC01000005">
    <property type="protein sequence ID" value="KID57482.1"/>
    <property type="molecule type" value="Genomic_DNA"/>
</dbReference>
<dbReference type="InterPro" id="IPR017911">
    <property type="entry name" value="MacB-like_ATP-bd"/>
</dbReference>
<dbReference type="InterPro" id="IPR017871">
    <property type="entry name" value="ABC_transporter-like_CS"/>
</dbReference>
<dbReference type="GO" id="GO:0016887">
    <property type="term" value="F:ATP hydrolysis activity"/>
    <property type="evidence" value="ECO:0007669"/>
    <property type="project" value="InterPro"/>
</dbReference>
<dbReference type="CDD" id="cd03255">
    <property type="entry name" value="ABC_MJ0796_LolCDE_FtsE"/>
    <property type="match status" value="1"/>
</dbReference>
<dbReference type="OrthoDB" id="9801477at2"/>
<dbReference type="AlphaFoldDB" id="A0A0C1QR10"/>
<protein>
    <submittedName>
        <fullName evidence="6">ABC transporter ATP-binding protein</fullName>
    </submittedName>
</protein>
<accession>A0A0C1QR10</accession>
<dbReference type="PROSITE" id="PS50893">
    <property type="entry name" value="ABC_TRANSPORTER_2"/>
    <property type="match status" value="1"/>
</dbReference>
<evidence type="ECO:0000256" key="2">
    <source>
        <dbReference type="ARBA" id="ARBA00022448"/>
    </source>
</evidence>
<evidence type="ECO:0000256" key="3">
    <source>
        <dbReference type="ARBA" id="ARBA00022741"/>
    </source>
</evidence>
<dbReference type="Proteomes" id="UP000031327">
    <property type="component" value="Unassembled WGS sequence"/>
</dbReference>
<reference evidence="6 7" key="1">
    <citation type="submission" date="2014-12" db="EMBL/GenBank/DDBJ databases">
        <title>Draft Genome Sequence of Pseudoalteromonas luteoviolacea HI1.</title>
        <authorList>
            <person name="Asahina A.Y."/>
            <person name="Hadfield M.G."/>
        </authorList>
    </citation>
    <scope>NUCLEOTIDE SEQUENCE [LARGE SCALE GENOMIC DNA]</scope>
    <source>
        <strain evidence="6 7">HI1</strain>
    </source>
</reference>
<evidence type="ECO:0000259" key="5">
    <source>
        <dbReference type="PROSITE" id="PS50893"/>
    </source>
</evidence>
<comment type="similarity">
    <text evidence="1">Belongs to the ABC transporter superfamily.</text>
</comment>
<dbReference type="Gene3D" id="3.40.50.300">
    <property type="entry name" value="P-loop containing nucleotide triphosphate hydrolases"/>
    <property type="match status" value="1"/>
</dbReference>
<dbReference type="RefSeq" id="WP_039609253.1">
    <property type="nucleotide sequence ID" value="NZ_JWIC01000005.1"/>
</dbReference>
<feature type="domain" description="ABC transporter" evidence="5">
    <location>
        <begin position="2"/>
        <end position="220"/>
    </location>
</feature>
<dbReference type="PANTHER" id="PTHR42798:SF2">
    <property type="entry name" value="ABC TRANSPORTER ATP-BINDING PROTEIN MG467-RELATED"/>
    <property type="match status" value="1"/>
</dbReference>
<evidence type="ECO:0000256" key="1">
    <source>
        <dbReference type="ARBA" id="ARBA00005417"/>
    </source>
</evidence>
<evidence type="ECO:0000313" key="7">
    <source>
        <dbReference type="Proteomes" id="UP000031327"/>
    </source>
</evidence>
<keyword evidence="4 6" id="KW-0067">ATP-binding</keyword>
<dbReference type="Pfam" id="PF00005">
    <property type="entry name" value="ABC_tran"/>
    <property type="match status" value="1"/>
</dbReference>
<dbReference type="SMART" id="SM00382">
    <property type="entry name" value="AAA"/>
    <property type="match status" value="1"/>
</dbReference>
<keyword evidence="2" id="KW-0813">Transport</keyword>
<organism evidence="6 7">
    <name type="scientific">Pseudoalteromonas luteoviolacea</name>
    <dbReference type="NCBI Taxonomy" id="43657"/>
    <lineage>
        <taxon>Bacteria</taxon>
        <taxon>Pseudomonadati</taxon>
        <taxon>Pseudomonadota</taxon>
        <taxon>Gammaproteobacteria</taxon>
        <taxon>Alteromonadales</taxon>
        <taxon>Pseudoalteromonadaceae</taxon>
        <taxon>Pseudoalteromonas</taxon>
    </lineage>
</organism>
<name>A0A0C1QR10_9GAMM</name>
<sequence length="220" mass="24201">MIQLKDVVFSRVDGEAQRRIIDKVSVTIQDAQQVALVGDSGSGKTTLLNLLAGLLVPDSGEINVNGTVISEFDENQLARYRRQIGVIFQHYQLLEALNIADNITFQARLNGIQVTKSALMALSTRLGIAHKLSAFPSELSGGEQQRVGIARAIINQPKVILADEPTGNLDSERSQEVLELLQALCKEHEINLIMVTHSEKLAVQFERQIRLKSGQLHDGV</sequence>
<keyword evidence="3" id="KW-0547">Nucleotide-binding</keyword>
<dbReference type="InterPro" id="IPR003439">
    <property type="entry name" value="ABC_transporter-like_ATP-bd"/>
</dbReference>
<dbReference type="PROSITE" id="PS00211">
    <property type="entry name" value="ABC_TRANSPORTER_1"/>
    <property type="match status" value="1"/>
</dbReference>
<proteinExistence type="inferred from homology"/>
<evidence type="ECO:0000256" key="4">
    <source>
        <dbReference type="ARBA" id="ARBA00022840"/>
    </source>
</evidence>
<dbReference type="PANTHER" id="PTHR42798">
    <property type="entry name" value="LIPOPROTEIN-RELEASING SYSTEM ATP-BINDING PROTEIN LOLD"/>
    <property type="match status" value="1"/>
</dbReference>
<dbReference type="InterPro" id="IPR003593">
    <property type="entry name" value="AAA+_ATPase"/>
</dbReference>
<comment type="caution">
    <text evidence="6">The sequence shown here is derived from an EMBL/GenBank/DDBJ whole genome shotgun (WGS) entry which is preliminary data.</text>
</comment>
<gene>
    <name evidence="6" type="ORF">JF50_09800</name>
</gene>